<accession>A0A562RMX5</accession>
<dbReference type="Proteomes" id="UP000316291">
    <property type="component" value="Unassembled WGS sequence"/>
</dbReference>
<gene>
    <name evidence="1" type="ORF">IQ16_03583</name>
</gene>
<evidence type="ECO:0000313" key="1">
    <source>
        <dbReference type="EMBL" id="TWI70411.1"/>
    </source>
</evidence>
<keyword evidence="2" id="KW-1185">Reference proteome</keyword>
<name>A0A562RMX5_9BRAD</name>
<reference evidence="1 2" key="1">
    <citation type="journal article" date="2015" name="Stand. Genomic Sci.">
        <title>Genomic Encyclopedia of Bacterial and Archaeal Type Strains, Phase III: the genomes of soil and plant-associated and newly described type strains.</title>
        <authorList>
            <person name="Whitman W.B."/>
            <person name="Woyke T."/>
            <person name="Klenk H.P."/>
            <person name="Zhou Y."/>
            <person name="Lilburn T.G."/>
            <person name="Beck B.J."/>
            <person name="De Vos P."/>
            <person name="Vandamme P."/>
            <person name="Eisen J.A."/>
            <person name="Garrity G."/>
            <person name="Hugenholtz P."/>
            <person name="Kyrpides N.C."/>
        </authorList>
    </citation>
    <scope>NUCLEOTIDE SEQUENCE [LARGE SCALE GENOMIC DNA]</scope>
    <source>
        <strain evidence="1 2">CGMCC 1.10948</strain>
    </source>
</reference>
<proteinExistence type="predicted"/>
<sequence>MRCDVVLDLVFDLNQPGLTGLRHSRFYVHSDNNQGMAHA</sequence>
<dbReference type="AlphaFoldDB" id="A0A562RMX5"/>
<dbReference type="EMBL" id="VLLA01000008">
    <property type="protein sequence ID" value="TWI70411.1"/>
    <property type="molecule type" value="Genomic_DNA"/>
</dbReference>
<comment type="caution">
    <text evidence="1">The sequence shown here is derived from an EMBL/GenBank/DDBJ whole genome shotgun (WGS) entry which is preliminary data.</text>
</comment>
<organism evidence="1 2">
    <name type="scientific">Bradyrhizobium huanghuaihaiense</name>
    <dbReference type="NCBI Taxonomy" id="990078"/>
    <lineage>
        <taxon>Bacteria</taxon>
        <taxon>Pseudomonadati</taxon>
        <taxon>Pseudomonadota</taxon>
        <taxon>Alphaproteobacteria</taxon>
        <taxon>Hyphomicrobiales</taxon>
        <taxon>Nitrobacteraceae</taxon>
        <taxon>Bradyrhizobium</taxon>
    </lineage>
</organism>
<protein>
    <submittedName>
        <fullName evidence="1">Uncharacterized protein</fullName>
    </submittedName>
</protein>
<evidence type="ECO:0000313" key="2">
    <source>
        <dbReference type="Proteomes" id="UP000316291"/>
    </source>
</evidence>